<dbReference type="OrthoDB" id="10518881at2759"/>
<evidence type="ECO:0000313" key="1">
    <source>
        <dbReference type="EMBL" id="KRG00337.1"/>
    </source>
</evidence>
<protein>
    <submittedName>
        <fullName evidence="1">Uncharacterized protein</fullName>
    </submittedName>
</protein>
<organism evidence="1 2">
    <name type="scientific">Drosophila willistoni</name>
    <name type="common">Fruit fly</name>
    <dbReference type="NCBI Taxonomy" id="7260"/>
    <lineage>
        <taxon>Eukaryota</taxon>
        <taxon>Metazoa</taxon>
        <taxon>Ecdysozoa</taxon>
        <taxon>Arthropoda</taxon>
        <taxon>Hexapoda</taxon>
        <taxon>Insecta</taxon>
        <taxon>Pterygota</taxon>
        <taxon>Neoptera</taxon>
        <taxon>Endopterygota</taxon>
        <taxon>Diptera</taxon>
        <taxon>Brachycera</taxon>
        <taxon>Muscomorpha</taxon>
        <taxon>Ephydroidea</taxon>
        <taxon>Drosophilidae</taxon>
        <taxon>Drosophila</taxon>
        <taxon>Sophophora</taxon>
    </lineage>
</organism>
<proteinExistence type="predicted"/>
<accession>A0A0Q9X6H3</accession>
<dbReference type="EMBL" id="CH964289">
    <property type="protein sequence ID" value="KRG00337.1"/>
    <property type="molecule type" value="Genomic_DNA"/>
</dbReference>
<dbReference type="STRING" id="7260.A0A0Q9X6H3"/>
<reference evidence="1 2" key="1">
    <citation type="journal article" date="2007" name="Nature">
        <title>Evolution of genes and genomes on the Drosophila phylogeny.</title>
        <authorList>
            <consortium name="Drosophila 12 Genomes Consortium"/>
            <person name="Clark A.G."/>
            <person name="Eisen M.B."/>
            <person name="Smith D.R."/>
            <person name="Bergman C.M."/>
            <person name="Oliver B."/>
            <person name="Markow T.A."/>
            <person name="Kaufman T.C."/>
            <person name="Kellis M."/>
            <person name="Gelbart W."/>
            <person name="Iyer V.N."/>
            <person name="Pollard D.A."/>
            <person name="Sackton T.B."/>
            <person name="Larracuente A.M."/>
            <person name="Singh N.D."/>
            <person name="Abad J.P."/>
            <person name="Abt D.N."/>
            <person name="Adryan B."/>
            <person name="Aguade M."/>
            <person name="Akashi H."/>
            <person name="Anderson W.W."/>
            <person name="Aquadro C.F."/>
            <person name="Ardell D.H."/>
            <person name="Arguello R."/>
            <person name="Artieri C.G."/>
            <person name="Barbash D.A."/>
            <person name="Barker D."/>
            <person name="Barsanti P."/>
            <person name="Batterham P."/>
            <person name="Batzoglou S."/>
            <person name="Begun D."/>
            <person name="Bhutkar A."/>
            <person name="Blanco E."/>
            <person name="Bosak S.A."/>
            <person name="Bradley R.K."/>
            <person name="Brand A.D."/>
            <person name="Brent M.R."/>
            <person name="Brooks A.N."/>
            <person name="Brown R.H."/>
            <person name="Butlin R.K."/>
            <person name="Caggese C."/>
            <person name="Calvi B.R."/>
            <person name="Bernardo de Carvalho A."/>
            <person name="Caspi A."/>
            <person name="Castrezana S."/>
            <person name="Celniker S.E."/>
            <person name="Chang J.L."/>
            <person name="Chapple C."/>
            <person name="Chatterji S."/>
            <person name="Chinwalla A."/>
            <person name="Civetta A."/>
            <person name="Clifton S.W."/>
            <person name="Comeron J.M."/>
            <person name="Costello J.C."/>
            <person name="Coyne J.A."/>
            <person name="Daub J."/>
            <person name="David R.G."/>
            <person name="Delcher A.L."/>
            <person name="Delehaunty K."/>
            <person name="Do C.B."/>
            <person name="Ebling H."/>
            <person name="Edwards K."/>
            <person name="Eickbush T."/>
            <person name="Evans J.D."/>
            <person name="Filipski A."/>
            <person name="Findeiss S."/>
            <person name="Freyhult E."/>
            <person name="Fulton L."/>
            <person name="Fulton R."/>
            <person name="Garcia A.C."/>
            <person name="Gardiner A."/>
            <person name="Garfield D.A."/>
            <person name="Garvin B.E."/>
            <person name="Gibson G."/>
            <person name="Gilbert D."/>
            <person name="Gnerre S."/>
            <person name="Godfrey J."/>
            <person name="Good R."/>
            <person name="Gotea V."/>
            <person name="Gravely B."/>
            <person name="Greenberg A.J."/>
            <person name="Griffiths-Jones S."/>
            <person name="Gross S."/>
            <person name="Guigo R."/>
            <person name="Gustafson E.A."/>
            <person name="Haerty W."/>
            <person name="Hahn M.W."/>
            <person name="Halligan D.L."/>
            <person name="Halpern A.L."/>
            <person name="Halter G.M."/>
            <person name="Han M.V."/>
            <person name="Heger A."/>
            <person name="Hillier L."/>
            <person name="Hinrichs A.S."/>
            <person name="Holmes I."/>
            <person name="Hoskins R.A."/>
            <person name="Hubisz M.J."/>
            <person name="Hultmark D."/>
            <person name="Huntley M.A."/>
            <person name="Jaffe D.B."/>
            <person name="Jagadeeshan S."/>
            <person name="Jeck W.R."/>
            <person name="Johnson J."/>
            <person name="Jones C.D."/>
            <person name="Jordan W.C."/>
            <person name="Karpen G.H."/>
            <person name="Kataoka E."/>
            <person name="Keightley P.D."/>
            <person name="Kheradpour P."/>
            <person name="Kirkness E.F."/>
            <person name="Koerich L.B."/>
            <person name="Kristiansen K."/>
            <person name="Kudrna D."/>
            <person name="Kulathinal R.J."/>
            <person name="Kumar S."/>
            <person name="Kwok R."/>
            <person name="Lander E."/>
            <person name="Langley C.H."/>
            <person name="Lapoint R."/>
            <person name="Lazzaro B.P."/>
            <person name="Lee S.J."/>
            <person name="Levesque L."/>
            <person name="Li R."/>
            <person name="Lin C.F."/>
            <person name="Lin M.F."/>
            <person name="Lindblad-Toh K."/>
            <person name="Llopart A."/>
            <person name="Long M."/>
            <person name="Low L."/>
            <person name="Lozovsky E."/>
            <person name="Lu J."/>
            <person name="Luo M."/>
            <person name="Machado C.A."/>
            <person name="Makalowski W."/>
            <person name="Marzo M."/>
            <person name="Matsuda M."/>
            <person name="Matzkin L."/>
            <person name="McAllister B."/>
            <person name="McBride C.S."/>
            <person name="McKernan B."/>
            <person name="McKernan K."/>
            <person name="Mendez-Lago M."/>
            <person name="Minx P."/>
            <person name="Mollenhauer M.U."/>
            <person name="Montooth K."/>
            <person name="Mount S.M."/>
            <person name="Mu X."/>
            <person name="Myers E."/>
            <person name="Negre B."/>
            <person name="Newfeld S."/>
            <person name="Nielsen R."/>
            <person name="Noor M.A."/>
            <person name="O'Grady P."/>
            <person name="Pachter L."/>
            <person name="Papaceit M."/>
            <person name="Parisi M.J."/>
            <person name="Parisi M."/>
            <person name="Parts L."/>
            <person name="Pedersen J.S."/>
            <person name="Pesole G."/>
            <person name="Phillippy A.M."/>
            <person name="Ponting C.P."/>
            <person name="Pop M."/>
            <person name="Porcelli D."/>
            <person name="Powell J.R."/>
            <person name="Prohaska S."/>
            <person name="Pruitt K."/>
            <person name="Puig M."/>
            <person name="Quesneville H."/>
            <person name="Ram K.R."/>
            <person name="Rand D."/>
            <person name="Rasmussen M.D."/>
            <person name="Reed L.K."/>
            <person name="Reenan R."/>
            <person name="Reily A."/>
            <person name="Remington K.A."/>
            <person name="Rieger T.T."/>
            <person name="Ritchie M.G."/>
            <person name="Robin C."/>
            <person name="Rogers Y.H."/>
            <person name="Rohde C."/>
            <person name="Rozas J."/>
            <person name="Rubenfield M.J."/>
            <person name="Ruiz A."/>
            <person name="Russo S."/>
            <person name="Salzberg S.L."/>
            <person name="Sanchez-Gracia A."/>
            <person name="Saranga D.J."/>
            <person name="Sato H."/>
            <person name="Schaeffer S.W."/>
            <person name="Schatz M.C."/>
            <person name="Schlenke T."/>
            <person name="Schwartz R."/>
            <person name="Segarra C."/>
            <person name="Singh R.S."/>
            <person name="Sirot L."/>
            <person name="Sirota M."/>
            <person name="Sisneros N.B."/>
            <person name="Smith C.D."/>
            <person name="Smith T.F."/>
            <person name="Spieth J."/>
            <person name="Stage D.E."/>
            <person name="Stark A."/>
            <person name="Stephan W."/>
            <person name="Strausberg R.L."/>
            <person name="Strempel S."/>
            <person name="Sturgill D."/>
            <person name="Sutton G."/>
            <person name="Sutton G.G."/>
            <person name="Tao W."/>
            <person name="Teichmann S."/>
            <person name="Tobari Y.N."/>
            <person name="Tomimura Y."/>
            <person name="Tsolas J.M."/>
            <person name="Valente V.L."/>
            <person name="Venter E."/>
            <person name="Venter J.C."/>
            <person name="Vicario S."/>
            <person name="Vieira F.G."/>
            <person name="Vilella A.J."/>
            <person name="Villasante A."/>
            <person name="Walenz B."/>
            <person name="Wang J."/>
            <person name="Wasserman M."/>
            <person name="Watts T."/>
            <person name="Wilson D."/>
            <person name="Wilson R.K."/>
            <person name="Wing R.A."/>
            <person name="Wolfner M.F."/>
            <person name="Wong A."/>
            <person name="Wong G.K."/>
            <person name="Wu C.I."/>
            <person name="Wu G."/>
            <person name="Yamamoto D."/>
            <person name="Yang H.P."/>
            <person name="Yang S.P."/>
            <person name="Yorke J.A."/>
            <person name="Yoshida K."/>
            <person name="Zdobnov E."/>
            <person name="Zhang P."/>
            <person name="Zhang Y."/>
            <person name="Zimin A.V."/>
            <person name="Baldwin J."/>
            <person name="Abdouelleil A."/>
            <person name="Abdulkadir J."/>
            <person name="Abebe A."/>
            <person name="Abera B."/>
            <person name="Abreu J."/>
            <person name="Acer S.C."/>
            <person name="Aftuck L."/>
            <person name="Alexander A."/>
            <person name="An P."/>
            <person name="Anderson E."/>
            <person name="Anderson S."/>
            <person name="Arachi H."/>
            <person name="Azer M."/>
            <person name="Bachantsang P."/>
            <person name="Barry A."/>
            <person name="Bayul T."/>
            <person name="Berlin A."/>
            <person name="Bessette D."/>
            <person name="Bloom T."/>
            <person name="Blye J."/>
            <person name="Boguslavskiy L."/>
            <person name="Bonnet C."/>
            <person name="Boukhgalter B."/>
            <person name="Bourzgui I."/>
            <person name="Brown A."/>
            <person name="Cahill P."/>
            <person name="Channer S."/>
            <person name="Cheshatsang Y."/>
            <person name="Chuda L."/>
            <person name="Citroen M."/>
            <person name="Collymore A."/>
            <person name="Cooke P."/>
            <person name="Costello M."/>
            <person name="D'Aco K."/>
            <person name="Daza R."/>
            <person name="De Haan G."/>
            <person name="DeGray S."/>
            <person name="DeMaso C."/>
            <person name="Dhargay N."/>
            <person name="Dooley K."/>
            <person name="Dooley E."/>
            <person name="Doricent M."/>
            <person name="Dorje P."/>
            <person name="Dorjee K."/>
            <person name="Dupes A."/>
            <person name="Elong R."/>
            <person name="Falk J."/>
            <person name="Farina A."/>
            <person name="Faro S."/>
            <person name="Ferguson D."/>
            <person name="Fisher S."/>
            <person name="Foley C.D."/>
            <person name="Franke A."/>
            <person name="Friedrich D."/>
            <person name="Gadbois L."/>
            <person name="Gearin G."/>
            <person name="Gearin C.R."/>
            <person name="Giannoukos G."/>
            <person name="Goode T."/>
            <person name="Graham J."/>
            <person name="Grandbois E."/>
            <person name="Grewal S."/>
            <person name="Gyaltsen K."/>
            <person name="Hafez N."/>
            <person name="Hagos B."/>
            <person name="Hall J."/>
            <person name="Henson C."/>
            <person name="Hollinger A."/>
            <person name="Honan T."/>
            <person name="Huard M.D."/>
            <person name="Hughes L."/>
            <person name="Hurhula B."/>
            <person name="Husby M.E."/>
            <person name="Kamat A."/>
            <person name="Kanga B."/>
            <person name="Kashin S."/>
            <person name="Khazanovich D."/>
            <person name="Kisner P."/>
            <person name="Lance K."/>
            <person name="Lara M."/>
            <person name="Lee W."/>
            <person name="Lennon N."/>
            <person name="Letendre F."/>
            <person name="LeVine R."/>
            <person name="Lipovsky A."/>
            <person name="Liu X."/>
            <person name="Liu J."/>
            <person name="Liu S."/>
            <person name="Lokyitsang T."/>
            <person name="Lokyitsang Y."/>
            <person name="Lubonja R."/>
            <person name="Lui A."/>
            <person name="MacDonald P."/>
            <person name="Magnisalis V."/>
            <person name="Maru K."/>
            <person name="Matthews C."/>
            <person name="McCusker W."/>
            <person name="McDonough S."/>
            <person name="Mehta T."/>
            <person name="Meldrim J."/>
            <person name="Meneus L."/>
            <person name="Mihai O."/>
            <person name="Mihalev A."/>
            <person name="Mihova T."/>
            <person name="Mittelman R."/>
            <person name="Mlenga V."/>
            <person name="Montmayeur A."/>
            <person name="Mulrain L."/>
            <person name="Navidi A."/>
            <person name="Naylor J."/>
            <person name="Negash T."/>
            <person name="Nguyen T."/>
            <person name="Nguyen N."/>
            <person name="Nicol R."/>
            <person name="Norbu C."/>
            <person name="Norbu N."/>
            <person name="Novod N."/>
            <person name="O'Neill B."/>
            <person name="Osman S."/>
            <person name="Markiewicz E."/>
            <person name="Oyono O.L."/>
            <person name="Patti C."/>
            <person name="Phunkhang P."/>
            <person name="Pierre F."/>
            <person name="Priest M."/>
            <person name="Raghuraman S."/>
            <person name="Rege F."/>
            <person name="Reyes R."/>
            <person name="Rise C."/>
            <person name="Rogov P."/>
            <person name="Ross K."/>
            <person name="Ryan E."/>
            <person name="Settipalli S."/>
            <person name="Shea T."/>
            <person name="Sherpa N."/>
            <person name="Shi L."/>
            <person name="Shih D."/>
            <person name="Sparrow T."/>
            <person name="Spaulding J."/>
            <person name="Stalker J."/>
            <person name="Stange-Thomann N."/>
            <person name="Stavropoulos S."/>
            <person name="Stone C."/>
            <person name="Strader C."/>
            <person name="Tesfaye S."/>
            <person name="Thomson T."/>
            <person name="Thoulutsang Y."/>
            <person name="Thoulutsang D."/>
            <person name="Topham K."/>
            <person name="Topping I."/>
            <person name="Tsamla T."/>
            <person name="Vassiliev H."/>
            <person name="Vo A."/>
            <person name="Wangchuk T."/>
            <person name="Wangdi T."/>
            <person name="Weiand M."/>
            <person name="Wilkinson J."/>
            <person name="Wilson A."/>
            <person name="Yadav S."/>
            <person name="Young G."/>
            <person name="Yu Q."/>
            <person name="Zembek L."/>
            <person name="Zhong D."/>
            <person name="Zimmer A."/>
            <person name="Zwirko Z."/>
            <person name="Jaffe D.B."/>
            <person name="Alvarez P."/>
            <person name="Brockman W."/>
            <person name="Butler J."/>
            <person name="Chin C."/>
            <person name="Gnerre S."/>
            <person name="Grabherr M."/>
            <person name="Kleber M."/>
            <person name="Mauceli E."/>
            <person name="MacCallum I."/>
        </authorList>
    </citation>
    <scope>NUCLEOTIDE SEQUENCE [LARGE SCALE GENOMIC DNA]</scope>
    <source>
        <strain evidence="2">Tucson 14030-0811.24</strain>
    </source>
</reference>
<dbReference type="Proteomes" id="UP000007798">
    <property type="component" value="Unassembled WGS sequence"/>
</dbReference>
<name>A0A0Q9X6H3_DROWI</name>
<sequence length="72" mass="8219">MDSTLSSSIWKDSFDKLLVPQPLLRELNIIKENVRVSYNIDSSLENTNPNISLTNIIEPLKINGRFCDKGRN</sequence>
<evidence type="ECO:0000313" key="2">
    <source>
        <dbReference type="Proteomes" id="UP000007798"/>
    </source>
</evidence>
<dbReference type="AlphaFoldDB" id="A0A0Q9X6H3"/>
<keyword evidence="2" id="KW-1185">Reference proteome</keyword>
<gene>
    <name evidence="1" type="primary">Dwil\GK28292</name>
    <name evidence="1" type="ORF">Dwil_GK28292</name>
</gene>
<dbReference type="InParanoid" id="A0A0Q9X6H3"/>